<gene>
    <name evidence="1" type="ORF">FA95DRAFT_1043319</name>
</gene>
<comment type="caution">
    <text evidence="1">The sequence shown here is derived from an EMBL/GenBank/DDBJ whole genome shotgun (WGS) entry which is preliminary data.</text>
</comment>
<dbReference type="Proteomes" id="UP000814033">
    <property type="component" value="Unassembled WGS sequence"/>
</dbReference>
<protein>
    <submittedName>
        <fullName evidence="1">Uncharacterized protein</fullName>
    </submittedName>
</protein>
<reference evidence="1" key="1">
    <citation type="submission" date="2021-02" db="EMBL/GenBank/DDBJ databases">
        <authorList>
            <consortium name="DOE Joint Genome Institute"/>
            <person name="Ahrendt S."/>
            <person name="Looney B.P."/>
            <person name="Miyauchi S."/>
            <person name="Morin E."/>
            <person name="Drula E."/>
            <person name="Courty P.E."/>
            <person name="Chicoki N."/>
            <person name="Fauchery L."/>
            <person name="Kohler A."/>
            <person name="Kuo A."/>
            <person name="Labutti K."/>
            <person name="Pangilinan J."/>
            <person name="Lipzen A."/>
            <person name="Riley R."/>
            <person name="Andreopoulos W."/>
            <person name="He G."/>
            <person name="Johnson J."/>
            <person name="Barry K.W."/>
            <person name="Grigoriev I.V."/>
            <person name="Nagy L."/>
            <person name="Hibbett D."/>
            <person name="Henrissat B."/>
            <person name="Matheny P.B."/>
            <person name="Labbe J."/>
            <person name="Martin F."/>
        </authorList>
    </citation>
    <scope>NUCLEOTIDE SEQUENCE</scope>
    <source>
        <strain evidence="1">FP105234-sp</strain>
    </source>
</reference>
<dbReference type="EMBL" id="MU276334">
    <property type="protein sequence ID" value="KAI0039239.1"/>
    <property type="molecule type" value="Genomic_DNA"/>
</dbReference>
<sequence length="180" mass="19800">MDGLFAHTIMACLTSANVLTLVLSQPPRPHRIDPGRLPLLAPSGHRRPAAVKLPVGGCRGGQRTAAVQRTRWQRLLPHPIRTVTASKTSASSIMSGPTRLLLIRVRASCRTIRPRAYLDPRLNTRLVCRARPTPLPMLSSESSTAPSSPCATFEQPPHQQESPNFLWTSRKDAECHSHPD</sequence>
<accession>A0ACB8R5E1</accession>
<evidence type="ECO:0000313" key="1">
    <source>
        <dbReference type="EMBL" id="KAI0039239.1"/>
    </source>
</evidence>
<reference evidence="1" key="2">
    <citation type="journal article" date="2022" name="New Phytol.">
        <title>Evolutionary transition to the ectomycorrhizal habit in the genomes of a hyperdiverse lineage of mushroom-forming fungi.</title>
        <authorList>
            <person name="Looney B."/>
            <person name="Miyauchi S."/>
            <person name="Morin E."/>
            <person name="Drula E."/>
            <person name="Courty P.E."/>
            <person name="Kohler A."/>
            <person name="Kuo A."/>
            <person name="LaButti K."/>
            <person name="Pangilinan J."/>
            <person name="Lipzen A."/>
            <person name="Riley R."/>
            <person name="Andreopoulos W."/>
            <person name="He G."/>
            <person name="Johnson J."/>
            <person name="Nolan M."/>
            <person name="Tritt A."/>
            <person name="Barry K.W."/>
            <person name="Grigoriev I.V."/>
            <person name="Nagy L.G."/>
            <person name="Hibbett D."/>
            <person name="Henrissat B."/>
            <person name="Matheny P.B."/>
            <person name="Labbe J."/>
            <person name="Martin F.M."/>
        </authorList>
    </citation>
    <scope>NUCLEOTIDE SEQUENCE</scope>
    <source>
        <strain evidence="1">FP105234-sp</strain>
    </source>
</reference>
<name>A0ACB8R5E1_9AGAM</name>
<organism evidence="1 2">
    <name type="scientific">Auriscalpium vulgare</name>
    <dbReference type="NCBI Taxonomy" id="40419"/>
    <lineage>
        <taxon>Eukaryota</taxon>
        <taxon>Fungi</taxon>
        <taxon>Dikarya</taxon>
        <taxon>Basidiomycota</taxon>
        <taxon>Agaricomycotina</taxon>
        <taxon>Agaricomycetes</taxon>
        <taxon>Russulales</taxon>
        <taxon>Auriscalpiaceae</taxon>
        <taxon>Auriscalpium</taxon>
    </lineage>
</organism>
<evidence type="ECO:0000313" key="2">
    <source>
        <dbReference type="Proteomes" id="UP000814033"/>
    </source>
</evidence>
<keyword evidence="2" id="KW-1185">Reference proteome</keyword>
<proteinExistence type="predicted"/>